<comment type="subcellular location">
    <subcellularLocation>
        <location evidence="1">Cell membrane</location>
        <topology evidence="1">Multi-pass membrane protein</topology>
    </subcellularLocation>
</comment>
<dbReference type="InterPro" id="IPR036259">
    <property type="entry name" value="MFS_trans_sf"/>
</dbReference>
<feature type="transmembrane region" description="Helical" evidence="7">
    <location>
        <begin position="286"/>
        <end position="309"/>
    </location>
</feature>
<keyword evidence="5 7" id="KW-1133">Transmembrane helix</keyword>
<dbReference type="PANTHER" id="PTHR23517:SF3">
    <property type="entry name" value="INTEGRAL MEMBRANE TRANSPORT PROTEIN"/>
    <property type="match status" value="1"/>
</dbReference>
<feature type="transmembrane region" description="Helical" evidence="7">
    <location>
        <begin position="167"/>
        <end position="188"/>
    </location>
</feature>
<accession>A0A918C7I1</accession>
<comment type="caution">
    <text evidence="9">The sequence shown here is derived from an EMBL/GenBank/DDBJ whole genome shotgun (WGS) entry which is preliminary data.</text>
</comment>
<evidence type="ECO:0000256" key="1">
    <source>
        <dbReference type="ARBA" id="ARBA00004651"/>
    </source>
</evidence>
<dbReference type="Gene3D" id="1.20.1250.20">
    <property type="entry name" value="MFS general substrate transporter like domains"/>
    <property type="match status" value="2"/>
</dbReference>
<dbReference type="RefSeq" id="WP_189090460.1">
    <property type="nucleotide sequence ID" value="NZ_BMQL01000011.1"/>
</dbReference>
<dbReference type="EMBL" id="BMQL01000011">
    <property type="protein sequence ID" value="GGR09575.1"/>
    <property type="molecule type" value="Genomic_DNA"/>
</dbReference>
<evidence type="ECO:0000256" key="5">
    <source>
        <dbReference type="ARBA" id="ARBA00022989"/>
    </source>
</evidence>
<feature type="transmembrane region" description="Helical" evidence="7">
    <location>
        <begin position="345"/>
        <end position="378"/>
    </location>
</feature>
<proteinExistence type="predicted"/>
<keyword evidence="10" id="KW-1185">Reference proteome</keyword>
<keyword evidence="2" id="KW-0813">Transport</keyword>
<dbReference type="InterPro" id="IPR020846">
    <property type="entry name" value="MFS_dom"/>
</dbReference>
<dbReference type="SUPFAM" id="SSF103473">
    <property type="entry name" value="MFS general substrate transporter"/>
    <property type="match status" value="1"/>
</dbReference>
<dbReference type="InterPro" id="IPR050171">
    <property type="entry name" value="MFS_Transporters"/>
</dbReference>
<evidence type="ECO:0000256" key="2">
    <source>
        <dbReference type="ARBA" id="ARBA00022448"/>
    </source>
</evidence>
<evidence type="ECO:0000256" key="3">
    <source>
        <dbReference type="ARBA" id="ARBA00022475"/>
    </source>
</evidence>
<dbReference type="PANTHER" id="PTHR23517">
    <property type="entry name" value="RESISTANCE PROTEIN MDTM, PUTATIVE-RELATED-RELATED"/>
    <property type="match status" value="1"/>
</dbReference>
<dbReference type="Proteomes" id="UP000603865">
    <property type="component" value="Unassembled WGS sequence"/>
</dbReference>
<evidence type="ECO:0000256" key="6">
    <source>
        <dbReference type="ARBA" id="ARBA00023136"/>
    </source>
</evidence>
<feature type="transmembrane region" description="Helical" evidence="7">
    <location>
        <begin position="141"/>
        <end position="161"/>
    </location>
</feature>
<dbReference type="PROSITE" id="PS50850">
    <property type="entry name" value="MFS"/>
    <property type="match status" value="1"/>
</dbReference>
<evidence type="ECO:0000313" key="10">
    <source>
        <dbReference type="Proteomes" id="UP000603865"/>
    </source>
</evidence>
<dbReference type="AlphaFoldDB" id="A0A918C7I1"/>
<sequence>MTVPRLPALFWLLALTNLFVGGMVGLERTLVPLLANDVFHLATSGAALAFIASFGIAKAFGNLAVGALADRQGRLAVLRAGWLLAWPVPLVLLLAQNWTAVILVNILLGLQQALTWSMTVNMMIDAAGPGQRGLATGLNELAGYLGVSVMAFVTGLLVAPLGLRPPLALGFLLALLGTVLAFISVETGRSATHPSAPIRIFALVTWQHRSLSSAVLLGFTTNLKDGAVWGLLPLMLVSRGFALPQVAAVAGTYTLVWALSQAVFGPLSDRVGRRTLTGGGVLLQGLTLWSLSLAGTLPLAFLAAALLGMGTGMAYPTLMAWVADVSDPEWRATALGIYRFWRDTGYAVGALGAGVIAAAVGATAALGWTAFGVVFLALTAWLRSAPRPVANLG</sequence>
<feature type="transmembrane region" description="Helical" evidence="7">
    <location>
        <begin position="76"/>
        <end position="95"/>
    </location>
</feature>
<evidence type="ECO:0000256" key="4">
    <source>
        <dbReference type="ARBA" id="ARBA00022692"/>
    </source>
</evidence>
<keyword evidence="3" id="KW-1003">Cell membrane</keyword>
<gene>
    <name evidence="9" type="ORF">GCM10008957_22890</name>
</gene>
<feature type="domain" description="Major facilitator superfamily (MFS) profile" evidence="8">
    <location>
        <begin position="9"/>
        <end position="387"/>
    </location>
</feature>
<protein>
    <submittedName>
        <fullName evidence="9">MFS transporter</fullName>
    </submittedName>
</protein>
<evidence type="ECO:0000259" key="8">
    <source>
        <dbReference type="PROSITE" id="PS50850"/>
    </source>
</evidence>
<feature type="transmembrane region" description="Helical" evidence="7">
    <location>
        <begin position="101"/>
        <end position="120"/>
    </location>
</feature>
<feature type="transmembrane region" description="Helical" evidence="7">
    <location>
        <begin position="200"/>
        <end position="221"/>
    </location>
</feature>
<name>A0A918C7I1_9DEIO</name>
<dbReference type="Pfam" id="PF07690">
    <property type="entry name" value="MFS_1"/>
    <property type="match status" value="2"/>
</dbReference>
<feature type="transmembrane region" description="Helical" evidence="7">
    <location>
        <begin position="45"/>
        <end position="69"/>
    </location>
</feature>
<keyword evidence="4 7" id="KW-0812">Transmembrane</keyword>
<dbReference type="GO" id="GO:0022857">
    <property type="term" value="F:transmembrane transporter activity"/>
    <property type="evidence" value="ECO:0007669"/>
    <property type="project" value="InterPro"/>
</dbReference>
<evidence type="ECO:0000313" key="9">
    <source>
        <dbReference type="EMBL" id="GGR09575.1"/>
    </source>
</evidence>
<keyword evidence="6 7" id="KW-0472">Membrane</keyword>
<organism evidence="9 10">
    <name type="scientific">Deinococcus ruber</name>
    <dbReference type="NCBI Taxonomy" id="1848197"/>
    <lineage>
        <taxon>Bacteria</taxon>
        <taxon>Thermotogati</taxon>
        <taxon>Deinococcota</taxon>
        <taxon>Deinococci</taxon>
        <taxon>Deinococcales</taxon>
        <taxon>Deinococcaceae</taxon>
        <taxon>Deinococcus</taxon>
    </lineage>
</organism>
<reference evidence="9" key="2">
    <citation type="submission" date="2020-09" db="EMBL/GenBank/DDBJ databases">
        <authorList>
            <person name="Sun Q."/>
            <person name="Ohkuma M."/>
        </authorList>
    </citation>
    <scope>NUCLEOTIDE SEQUENCE</scope>
    <source>
        <strain evidence="9">JCM 31311</strain>
    </source>
</reference>
<dbReference type="InterPro" id="IPR011701">
    <property type="entry name" value="MFS"/>
</dbReference>
<reference evidence="9" key="1">
    <citation type="journal article" date="2014" name="Int. J. Syst. Evol. Microbiol.">
        <title>Complete genome sequence of Corynebacterium casei LMG S-19264T (=DSM 44701T), isolated from a smear-ripened cheese.</title>
        <authorList>
            <consortium name="US DOE Joint Genome Institute (JGI-PGF)"/>
            <person name="Walter F."/>
            <person name="Albersmeier A."/>
            <person name="Kalinowski J."/>
            <person name="Ruckert C."/>
        </authorList>
    </citation>
    <scope>NUCLEOTIDE SEQUENCE</scope>
    <source>
        <strain evidence="9">JCM 31311</strain>
    </source>
</reference>
<feature type="transmembrane region" description="Helical" evidence="7">
    <location>
        <begin position="241"/>
        <end position="265"/>
    </location>
</feature>
<dbReference type="GO" id="GO:0005886">
    <property type="term" value="C:plasma membrane"/>
    <property type="evidence" value="ECO:0007669"/>
    <property type="project" value="UniProtKB-SubCell"/>
</dbReference>
<evidence type="ECO:0000256" key="7">
    <source>
        <dbReference type="SAM" id="Phobius"/>
    </source>
</evidence>